<organism evidence="2 3">
    <name type="scientific">Natronococcus amylolyticus DSM 10524</name>
    <dbReference type="NCBI Taxonomy" id="1227497"/>
    <lineage>
        <taxon>Archaea</taxon>
        <taxon>Methanobacteriati</taxon>
        <taxon>Methanobacteriota</taxon>
        <taxon>Stenosarchaea group</taxon>
        <taxon>Halobacteria</taxon>
        <taxon>Halobacteriales</taxon>
        <taxon>Natrialbaceae</taxon>
        <taxon>Natronococcus</taxon>
    </lineage>
</organism>
<comment type="caution">
    <text evidence="2">The sequence shown here is derived from an EMBL/GenBank/DDBJ whole genome shotgun (WGS) entry which is preliminary data.</text>
</comment>
<feature type="transmembrane region" description="Helical" evidence="1">
    <location>
        <begin position="12"/>
        <end position="30"/>
    </location>
</feature>
<keyword evidence="3" id="KW-1185">Reference proteome</keyword>
<reference evidence="2 3" key="1">
    <citation type="journal article" date="2014" name="PLoS Genet.">
        <title>Phylogenetically driven sequencing of extremely halophilic archaea reveals strategies for static and dynamic osmo-response.</title>
        <authorList>
            <person name="Becker E.A."/>
            <person name="Seitzer P.M."/>
            <person name="Tritt A."/>
            <person name="Larsen D."/>
            <person name="Krusor M."/>
            <person name="Yao A.I."/>
            <person name="Wu D."/>
            <person name="Madern D."/>
            <person name="Eisen J.A."/>
            <person name="Darling A.E."/>
            <person name="Facciotti M.T."/>
        </authorList>
    </citation>
    <scope>NUCLEOTIDE SEQUENCE [LARGE SCALE GENOMIC DNA]</scope>
    <source>
        <strain evidence="2 3">DSM 10524</strain>
    </source>
</reference>
<keyword evidence="1" id="KW-0812">Transmembrane</keyword>
<accession>L9XEF0</accession>
<dbReference type="STRING" id="1227497.C491_02275"/>
<dbReference type="Proteomes" id="UP000011688">
    <property type="component" value="Unassembled WGS sequence"/>
</dbReference>
<dbReference type="RefSeq" id="WP_005553479.1">
    <property type="nucleotide sequence ID" value="NZ_AOIB01000013.1"/>
</dbReference>
<gene>
    <name evidence="2" type="ORF">C491_02275</name>
</gene>
<evidence type="ECO:0000313" key="2">
    <source>
        <dbReference type="EMBL" id="ELY60089.1"/>
    </source>
</evidence>
<protein>
    <submittedName>
        <fullName evidence="2">Uncharacterized protein</fullName>
    </submittedName>
</protein>
<sequence>MVDTRLKRQLNAIILLLVILVGAALGLATALGSDAIFGSVFGAAVLAAVTIPYAMGGSDAAAERDEERTAD</sequence>
<name>L9XEF0_9EURY</name>
<evidence type="ECO:0000313" key="3">
    <source>
        <dbReference type="Proteomes" id="UP000011688"/>
    </source>
</evidence>
<dbReference type="EMBL" id="AOIB01000013">
    <property type="protein sequence ID" value="ELY60089.1"/>
    <property type="molecule type" value="Genomic_DNA"/>
</dbReference>
<keyword evidence="1" id="KW-1133">Transmembrane helix</keyword>
<evidence type="ECO:0000256" key="1">
    <source>
        <dbReference type="SAM" id="Phobius"/>
    </source>
</evidence>
<keyword evidence="1" id="KW-0472">Membrane</keyword>
<dbReference type="AlphaFoldDB" id="L9XEF0"/>
<proteinExistence type="predicted"/>
<feature type="transmembrane region" description="Helical" evidence="1">
    <location>
        <begin position="36"/>
        <end position="55"/>
    </location>
</feature>